<feature type="transmembrane region" description="Helical" evidence="1">
    <location>
        <begin position="113"/>
        <end position="136"/>
    </location>
</feature>
<accession>A0A7G9SBE4</accession>
<dbReference type="Pfam" id="PF11026">
    <property type="entry name" value="DUF2721"/>
    <property type="match status" value="1"/>
</dbReference>
<dbReference type="Proteomes" id="UP000515955">
    <property type="component" value="Chromosome"/>
</dbReference>
<feature type="transmembrane region" description="Helical" evidence="1">
    <location>
        <begin position="86"/>
        <end position="107"/>
    </location>
</feature>
<dbReference type="RefSeq" id="WP_187542166.1">
    <property type="nucleotide sequence ID" value="NZ_CP060717.1"/>
</dbReference>
<proteinExistence type="predicted"/>
<sequence length="161" mass="17404">MEPSILPHAPDLGRLATIISQAVAPVFLLAGVGAFLNVTTGRLARIVDRARQLEPRLLASRGPEHDRLVGEIRLLDRRMRLVSRTVFFSVLSALLICAVVVLLFAAFLTGWALGTAVALLFIAAMIAVGAAFAIFLHETQLAGRAVRIRSEVLMHQADDAE</sequence>
<dbReference type="InterPro" id="IPR021279">
    <property type="entry name" value="DUF2721"/>
</dbReference>
<dbReference type="KEGG" id="srhi:H9L12_00455"/>
<keyword evidence="1" id="KW-0812">Transmembrane</keyword>
<dbReference type="EMBL" id="CP060717">
    <property type="protein sequence ID" value="QNN65169.1"/>
    <property type="molecule type" value="Genomic_DNA"/>
</dbReference>
<organism evidence="2 3">
    <name type="scientific">Sphingomonas rhizophila</name>
    <dbReference type="NCBI Taxonomy" id="2071607"/>
    <lineage>
        <taxon>Bacteria</taxon>
        <taxon>Pseudomonadati</taxon>
        <taxon>Pseudomonadota</taxon>
        <taxon>Alphaproteobacteria</taxon>
        <taxon>Sphingomonadales</taxon>
        <taxon>Sphingomonadaceae</taxon>
        <taxon>Sphingomonas</taxon>
    </lineage>
</organism>
<keyword evidence="1" id="KW-0472">Membrane</keyword>
<reference evidence="2 3" key="1">
    <citation type="submission" date="2020-08" db="EMBL/GenBank/DDBJ databases">
        <title>Genome sequence of Sphingomonas rhizophila KACC 19189T.</title>
        <authorList>
            <person name="Hyun D.-W."/>
            <person name="Bae J.-W."/>
        </authorList>
    </citation>
    <scope>NUCLEOTIDE SEQUENCE [LARGE SCALE GENOMIC DNA]</scope>
    <source>
        <strain evidence="2 3">KACC 19189</strain>
    </source>
</reference>
<evidence type="ECO:0000313" key="2">
    <source>
        <dbReference type="EMBL" id="QNN65169.1"/>
    </source>
</evidence>
<evidence type="ECO:0000313" key="3">
    <source>
        <dbReference type="Proteomes" id="UP000515955"/>
    </source>
</evidence>
<dbReference type="AlphaFoldDB" id="A0A7G9SBE4"/>
<keyword evidence="3" id="KW-1185">Reference proteome</keyword>
<feature type="transmembrane region" description="Helical" evidence="1">
    <location>
        <begin position="12"/>
        <end position="36"/>
    </location>
</feature>
<protein>
    <submittedName>
        <fullName evidence="2">DUF2721 domain-containing protein</fullName>
    </submittedName>
</protein>
<gene>
    <name evidence="2" type="ORF">H9L12_00455</name>
</gene>
<keyword evidence="1" id="KW-1133">Transmembrane helix</keyword>
<name>A0A7G9SBE4_9SPHN</name>
<evidence type="ECO:0000256" key="1">
    <source>
        <dbReference type="SAM" id="Phobius"/>
    </source>
</evidence>